<dbReference type="EMBL" id="AWQS01000162">
    <property type="protein sequence ID" value="EWT04968.1"/>
    <property type="molecule type" value="Genomic_DNA"/>
</dbReference>
<dbReference type="Pfam" id="PF26035">
    <property type="entry name" value="DUF8010"/>
    <property type="match status" value="1"/>
</dbReference>
<keyword evidence="4" id="KW-1185">Reference proteome</keyword>
<dbReference type="OrthoDB" id="4801220at2"/>
<dbReference type="AlphaFoldDB" id="W9GJH1"/>
<evidence type="ECO:0000259" key="1">
    <source>
        <dbReference type="Pfam" id="PF26035"/>
    </source>
</evidence>
<dbReference type="PATRIC" id="fig|584657.3.peg.3157"/>
<evidence type="ECO:0000313" key="3">
    <source>
        <dbReference type="EMBL" id="EWT04968.1"/>
    </source>
</evidence>
<feature type="domain" description="DUF8185" evidence="2">
    <location>
        <begin position="110"/>
        <end position="209"/>
    </location>
</feature>
<evidence type="ECO:0000313" key="4">
    <source>
        <dbReference type="Proteomes" id="UP000019494"/>
    </source>
</evidence>
<organism evidence="3 4">
    <name type="scientific">Intrasporangium chromatireducens Q5-1</name>
    <dbReference type="NCBI Taxonomy" id="584657"/>
    <lineage>
        <taxon>Bacteria</taxon>
        <taxon>Bacillati</taxon>
        <taxon>Actinomycetota</taxon>
        <taxon>Actinomycetes</taxon>
        <taxon>Micrococcales</taxon>
        <taxon>Intrasporangiaceae</taxon>
        <taxon>Intrasporangium</taxon>
    </lineage>
</organism>
<accession>W9GJH1</accession>
<sequence>MTAIDFHDARVHTDFGTFVARARHVSVDGAVRIRTLGPMLVLTVAVLDAAGLLGEGRVLGMRIMPVAGGEPVDVTVPIAAVSDRLARATSATTFPVPPTTVSPAWAGVTPPRGGWERVGEVDCTELDRAAKQGIEAVARGVPEGAGALAVEQLRRQVWGEPTDTVPPVPSGMAFAAHALGFTHPGERASVTMHGPWTRLSTSRGHVLAR</sequence>
<proteinExistence type="predicted"/>
<dbReference type="InterPro" id="IPR058323">
    <property type="entry name" value="DUF8010"/>
</dbReference>
<evidence type="ECO:0000259" key="2">
    <source>
        <dbReference type="Pfam" id="PF26572"/>
    </source>
</evidence>
<dbReference type="RefSeq" id="WP_051518682.1">
    <property type="nucleotide sequence ID" value="NZ_AWQS01000162.1"/>
</dbReference>
<dbReference type="Proteomes" id="UP000019494">
    <property type="component" value="Unassembled WGS sequence"/>
</dbReference>
<reference evidence="4" key="1">
    <citation type="submission" date="2013-08" db="EMBL/GenBank/DDBJ databases">
        <title>Intrasporangium oryzae NRRL B-24470.</title>
        <authorList>
            <person name="Liu H."/>
            <person name="Wang G."/>
        </authorList>
    </citation>
    <scope>NUCLEOTIDE SEQUENCE [LARGE SCALE GENOMIC DNA]</scope>
    <source>
        <strain evidence="4">Q5-1</strain>
    </source>
</reference>
<dbReference type="InterPro" id="IPR058498">
    <property type="entry name" value="DUF8185"/>
</dbReference>
<feature type="domain" description="DUF8010" evidence="1">
    <location>
        <begin position="3"/>
        <end position="107"/>
    </location>
</feature>
<gene>
    <name evidence="3" type="ORF">N864_02610</name>
</gene>
<comment type="caution">
    <text evidence="3">The sequence shown here is derived from an EMBL/GenBank/DDBJ whole genome shotgun (WGS) entry which is preliminary data.</text>
</comment>
<name>W9GJH1_9MICO</name>
<protein>
    <submittedName>
        <fullName evidence="3">Uncharacterized protein</fullName>
    </submittedName>
</protein>
<dbReference type="Pfam" id="PF26572">
    <property type="entry name" value="DUF8185"/>
    <property type="match status" value="1"/>
</dbReference>